<keyword evidence="2" id="KW-0547">Nucleotide-binding</keyword>
<dbReference type="OrthoDB" id="4062651at2759"/>
<dbReference type="STRING" id="7574.A0A1S3JWP7"/>
<dbReference type="Proteomes" id="UP000085678">
    <property type="component" value="Unplaced"/>
</dbReference>
<evidence type="ECO:0000256" key="3">
    <source>
        <dbReference type="ARBA" id="ARBA00022777"/>
    </source>
</evidence>
<reference evidence="8 9" key="1">
    <citation type="submission" date="2025-04" db="UniProtKB">
        <authorList>
            <consortium name="RefSeq"/>
        </authorList>
    </citation>
    <scope>IDENTIFICATION</scope>
    <source>
        <tissue evidence="8 9">Gonads</tissue>
    </source>
</reference>
<keyword evidence="3 8" id="KW-0418">Kinase</keyword>
<keyword evidence="4" id="KW-0067">ATP-binding</keyword>
<accession>A0A1S3JWP7</accession>
<feature type="region of interest" description="Disordered" evidence="5">
    <location>
        <begin position="1"/>
        <end position="24"/>
    </location>
</feature>
<evidence type="ECO:0000313" key="8">
    <source>
        <dbReference type="RefSeq" id="XP_013414485.1"/>
    </source>
</evidence>
<evidence type="ECO:0000313" key="9">
    <source>
        <dbReference type="RefSeq" id="XP_013414486.1"/>
    </source>
</evidence>
<protein>
    <submittedName>
        <fullName evidence="8 9">Lymphokine-activated killer T-cell-originated protein kinase</fullName>
    </submittedName>
</protein>
<evidence type="ECO:0000259" key="6">
    <source>
        <dbReference type="PROSITE" id="PS50011"/>
    </source>
</evidence>
<evidence type="ECO:0000256" key="4">
    <source>
        <dbReference type="ARBA" id="ARBA00022840"/>
    </source>
</evidence>
<dbReference type="PROSITE" id="PS50011">
    <property type="entry name" value="PROTEIN_KINASE_DOM"/>
    <property type="match status" value="1"/>
</dbReference>
<dbReference type="Pfam" id="PF00069">
    <property type="entry name" value="Pkinase"/>
    <property type="match status" value="1"/>
</dbReference>
<proteinExistence type="predicted"/>
<dbReference type="PROSITE" id="PS00108">
    <property type="entry name" value="PROTEIN_KINASE_ST"/>
    <property type="match status" value="1"/>
</dbReference>
<evidence type="ECO:0000313" key="7">
    <source>
        <dbReference type="Proteomes" id="UP000085678"/>
    </source>
</evidence>
<feature type="domain" description="Protein kinase" evidence="6">
    <location>
        <begin position="28"/>
        <end position="333"/>
    </location>
</feature>
<dbReference type="PANTHER" id="PTHR43289:SF14">
    <property type="entry name" value="LYMPHOKINE-ACTIVATED KILLER T-CELL-ORIGINATED PROTEIN KINASE"/>
    <property type="match status" value="1"/>
</dbReference>
<dbReference type="RefSeq" id="XP_013414486.1">
    <property type="nucleotide sequence ID" value="XM_013559032.2"/>
</dbReference>
<dbReference type="SUPFAM" id="SSF56112">
    <property type="entry name" value="Protein kinase-like (PK-like)"/>
    <property type="match status" value="1"/>
</dbReference>
<sequence length="341" mass="38243">MDFKTPVRAPHLRKSISHSSPRVSIPPSPFMKKLGYGTGINVYLLPNDRTPSTPSRVLSPWAVKKINRSCASEHLSTYEERLQTEAKILKSLCHPNIVGYRGTSRAKDGTLCLCMESSERSLQALIEQRQEEAKGPFPVDQIIKVASNVASALEYLHNEKKLLHGDLKSGNILVKGNFDEVKLCDFGVSVELNDTLQGLKNPEDWYIGTEPWTAKEALDPDFDEDCRPKVSLSDKTDIYAFGCVIYEMLSLCTPHSEFFDMDEPEDSEEESLAFDEDAYRESLGTIPLLPPHLVYSASHKPMIELFCICCSEDPNQRPSAKDISAALQDKENLKPTCQKLF</sequence>
<dbReference type="InterPro" id="IPR008271">
    <property type="entry name" value="Ser/Thr_kinase_AS"/>
</dbReference>
<dbReference type="InterPro" id="IPR011009">
    <property type="entry name" value="Kinase-like_dom_sf"/>
</dbReference>
<dbReference type="AlphaFoldDB" id="A0A1S3JWP7"/>
<dbReference type="Gene3D" id="1.10.510.10">
    <property type="entry name" value="Transferase(Phosphotransferase) domain 1"/>
    <property type="match status" value="1"/>
</dbReference>
<evidence type="ECO:0000256" key="2">
    <source>
        <dbReference type="ARBA" id="ARBA00022741"/>
    </source>
</evidence>
<dbReference type="Gene3D" id="3.30.200.20">
    <property type="entry name" value="Phosphorylase Kinase, domain 1"/>
    <property type="match status" value="1"/>
</dbReference>
<dbReference type="InterPro" id="IPR000719">
    <property type="entry name" value="Prot_kinase_dom"/>
</dbReference>
<name>A0A1S3JWP7_LINAN</name>
<dbReference type="GeneID" id="106176572"/>
<dbReference type="PANTHER" id="PTHR43289">
    <property type="entry name" value="MITOGEN-ACTIVATED PROTEIN KINASE KINASE KINASE 20-RELATED"/>
    <property type="match status" value="1"/>
</dbReference>
<dbReference type="RefSeq" id="XP_013414485.1">
    <property type="nucleotide sequence ID" value="XM_013559031.2"/>
</dbReference>
<dbReference type="GO" id="GO:0005524">
    <property type="term" value="F:ATP binding"/>
    <property type="evidence" value="ECO:0007669"/>
    <property type="project" value="UniProtKB-KW"/>
</dbReference>
<keyword evidence="7" id="KW-1185">Reference proteome</keyword>
<dbReference type="SMART" id="SM00220">
    <property type="entry name" value="S_TKc"/>
    <property type="match status" value="1"/>
</dbReference>
<evidence type="ECO:0000256" key="1">
    <source>
        <dbReference type="ARBA" id="ARBA00022679"/>
    </source>
</evidence>
<evidence type="ECO:0000256" key="5">
    <source>
        <dbReference type="SAM" id="MobiDB-lite"/>
    </source>
</evidence>
<dbReference type="KEGG" id="lak:106176572"/>
<keyword evidence="1" id="KW-0808">Transferase</keyword>
<gene>
    <name evidence="8 9" type="primary">LOC106176572</name>
</gene>
<organism evidence="7 9">
    <name type="scientific">Lingula anatina</name>
    <name type="common">Brachiopod</name>
    <name type="synonym">Lingula unguis</name>
    <dbReference type="NCBI Taxonomy" id="7574"/>
    <lineage>
        <taxon>Eukaryota</taxon>
        <taxon>Metazoa</taxon>
        <taxon>Spiralia</taxon>
        <taxon>Lophotrochozoa</taxon>
        <taxon>Brachiopoda</taxon>
        <taxon>Linguliformea</taxon>
        <taxon>Lingulata</taxon>
        <taxon>Lingulida</taxon>
        <taxon>Linguloidea</taxon>
        <taxon>Lingulidae</taxon>
        <taxon>Lingula</taxon>
    </lineage>
</organism>
<dbReference type="GO" id="GO:0004674">
    <property type="term" value="F:protein serine/threonine kinase activity"/>
    <property type="evidence" value="ECO:0007669"/>
    <property type="project" value="TreeGrafter"/>
</dbReference>